<evidence type="ECO:0000313" key="4">
    <source>
        <dbReference type="Proteomes" id="UP000275356"/>
    </source>
</evidence>
<keyword evidence="2" id="KW-0472">Membrane</keyword>
<feature type="region of interest" description="Disordered" evidence="1">
    <location>
        <begin position="136"/>
        <end position="182"/>
    </location>
</feature>
<protein>
    <submittedName>
        <fullName evidence="3">Uncharacterized protein</fullName>
    </submittedName>
</protein>
<gene>
    <name evidence="3" type="ORF">EDD28_1711</name>
</gene>
<evidence type="ECO:0000313" key="3">
    <source>
        <dbReference type="EMBL" id="ROR97118.1"/>
    </source>
</evidence>
<dbReference type="Proteomes" id="UP000275356">
    <property type="component" value="Unassembled WGS sequence"/>
</dbReference>
<keyword evidence="2" id="KW-0812">Transmembrane</keyword>
<dbReference type="AlphaFoldDB" id="A0A3N2DBT6"/>
<accession>A0A3N2DBT6</accession>
<comment type="caution">
    <text evidence="3">The sequence shown here is derived from an EMBL/GenBank/DDBJ whole genome shotgun (WGS) entry which is preliminary data.</text>
</comment>
<reference evidence="3 4" key="1">
    <citation type="submission" date="2018-11" db="EMBL/GenBank/DDBJ databases">
        <title>Sequencing the genomes of 1000 actinobacteria strains.</title>
        <authorList>
            <person name="Klenk H.-P."/>
        </authorList>
    </citation>
    <scope>NUCLEOTIDE SEQUENCE [LARGE SCALE GENOMIC DNA]</scope>
    <source>
        <strain evidence="3 4">DSM 13521</strain>
    </source>
</reference>
<feature type="transmembrane region" description="Helical" evidence="2">
    <location>
        <begin position="44"/>
        <end position="65"/>
    </location>
</feature>
<keyword evidence="4" id="KW-1185">Reference proteome</keyword>
<organism evidence="3 4">
    <name type="scientific">Salana multivorans</name>
    <dbReference type="NCBI Taxonomy" id="120377"/>
    <lineage>
        <taxon>Bacteria</taxon>
        <taxon>Bacillati</taxon>
        <taxon>Actinomycetota</taxon>
        <taxon>Actinomycetes</taxon>
        <taxon>Micrococcales</taxon>
        <taxon>Beutenbergiaceae</taxon>
        <taxon>Salana</taxon>
    </lineage>
</organism>
<proteinExistence type="predicted"/>
<dbReference type="EMBL" id="RKHQ01000001">
    <property type="protein sequence ID" value="ROR97118.1"/>
    <property type="molecule type" value="Genomic_DNA"/>
</dbReference>
<sequence>MIPEATTADEVDTETAAPEPIEVGEDVRIAAEANPAYVRRAPRFGAFVFAALFLAALIAGVASFVRDVFLPPEELVGRALDAGGMFLLLFLVLSAFFVLAAYGIAVALDRRSVRRMLAAREAAGLPATDWPAVPDVSARRRRRRREGTEASDAAEAGTAEQPAGTAAGESAGTDSEKADSAR</sequence>
<name>A0A3N2DBT6_9MICO</name>
<feature type="transmembrane region" description="Helical" evidence="2">
    <location>
        <begin position="85"/>
        <end position="108"/>
    </location>
</feature>
<evidence type="ECO:0000256" key="1">
    <source>
        <dbReference type="SAM" id="MobiDB-lite"/>
    </source>
</evidence>
<evidence type="ECO:0000256" key="2">
    <source>
        <dbReference type="SAM" id="Phobius"/>
    </source>
</evidence>
<keyword evidence="2" id="KW-1133">Transmembrane helix</keyword>